<feature type="transmembrane region" description="Helical" evidence="1">
    <location>
        <begin position="6"/>
        <end position="29"/>
    </location>
</feature>
<feature type="transmembrane region" description="Helical" evidence="1">
    <location>
        <begin position="160"/>
        <end position="184"/>
    </location>
</feature>
<dbReference type="Proteomes" id="UP000286045">
    <property type="component" value="Unassembled WGS sequence"/>
</dbReference>
<dbReference type="AlphaFoldDB" id="A0A439CSH1"/>
<reference evidence="3 4" key="1">
    <citation type="submission" date="2018-12" db="EMBL/GenBank/DDBJ databases">
        <title>Draft genome sequence of Xylaria grammica IHI A82.</title>
        <authorList>
            <person name="Buettner E."/>
            <person name="Kellner H."/>
        </authorList>
    </citation>
    <scope>NUCLEOTIDE SEQUENCE [LARGE SCALE GENOMIC DNA]</scope>
    <source>
        <strain evidence="3 4">IHI A82</strain>
    </source>
</reference>
<feature type="transmembrane region" description="Helical" evidence="1">
    <location>
        <begin position="226"/>
        <end position="246"/>
    </location>
</feature>
<evidence type="ECO:0000259" key="2">
    <source>
        <dbReference type="Pfam" id="PF20684"/>
    </source>
</evidence>
<keyword evidence="1" id="KW-0812">Transmembrane</keyword>
<feature type="transmembrane region" description="Helical" evidence="1">
    <location>
        <begin position="41"/>
        <end position="65"/>
    </location>
</feature>
<name>A0A439CSH1_9PEZI</name>
<feature type="transmembrane region" description="Helical" evidence="1">
    <location>
        <begin position="121"/>
        <end position="140"/>
    </location>
</feature>
<organism evidence="3 4">
    <name type="scientific">Xylaria grammica</name>
    <dbReference type="NCBI Taxonomy" id="363999"/>
    <lineage>
        <taxon>Eukaryota</taxon>
        <taxon>Fungi</taxon>
        <taxon>Dikarya</taxon>
        <taxon>Ascomycota</taxon>
        <taxon>Pezizomycotina</taxon>
        <taxon>Sordariomycetes</taxon>
        <taxon>Xylariomycetidae</taxon>
        <taxon>Xylariales</taxon>
        <taxon>Xylariaceae</taxon>
        <taxon>Xylaria</taxon>
    </lineage>
</organism>
<accession>A0A439CSH1</accession>
<keyword evidence="4" id="KW-1185">Reference proteome</keyword>
<comment type="caution">
    <text evidence="3">The sequence shown here is derived from an EMBL/GenBank/DDBJ whole genome shotgun (WGS) entry which is preliminary data.</text>
</comment>
<dbReference type="Pfam" id="PF20684">
    <property type="entry name" value="Fung_rhodopsin"/>
    <property type="match status" value="1"/>
</dbReference>
<evidence type="ECO:0000256" key="1">
    <source>
        <dbReference type="SAM" id="Phobius"/>
    </source>
</evidence>
<feature type="transmembrane region" description="Helical" evidence="1">
    <location>
        <begin position="196"/>
        <end position="214"/>
    </location>
</feature>
<dbReference type="PANTHER" id="PTHR38794:SF1">
    <property type="entry name" value="INTEGRAL MEMBRANE PROTEIN"/>
    <property type="match status" value="1"/>
</dbReference>
<evidence type="ECO:0000313" key="3">
    <source>
        <dbReference type="EMBL" id="RWA05138.1"/>
    </source>
</evidence>
<keyword evidence="1" id="KW-1133">Transmembrane helix</keyword>
<keyword evidence="1" id="KW-0472">Membrane</keyword>
<protein>
    <recommendedName>
        <fullName evidence="2">Rhodopsin domain-containing protein</fullName>
    </recommendedName>
</protein>
<proteinExistence type="predicted"/>
<gene>
    <name evidence="3" type="ORF">EKO27_g9967</name>
</gene>
<dbReference type="PANTHER" id="PTHR38794">
    <property type="entry name" value="INTEGRAL MEMBRANE PROTEIN"/>
    <property type="match status" value="1"/>
</dbReference>
<sequence>MNALMQVITWIFLALMSLMLAFRFLSTLFLKAGKWFRWEDLLIVIAYATAVGESVLFLIPSSSAFGKEMSTVAQYELTSSTKIQYAANLLFIIAVGFSKLSVCMSLFALSPDRIHRRLTVGVFLIIIMWILTSVFVTAFQCGSHKAWDKIKKSCIDQNAFLDYVGISNILSDVALIAVPIVIVYPLKMAFKTRATIIAAIIPSIIQLIYLPRLFEPDYTLKAVPFYLATQATLFASISAACIVYFWPFLRSLQSGLVSANNKSFTSQYVLSRLPKPQERISKHAALDVRSVMSSARDTRSYVQITTEHHVDSS</sequence>
<feature type="domain" description="Rhodopsin" evidence="2">
    <location>
        <begin position="23"/>
        <end position="250"/>
    </location>
</feature>
<feature type="transmembrane region" description="Helical" evidence="1">
    <location>
        <begin position="85"/>
        <end position="109"/>
    </location>
</feature>
<evidence type="ECO:0000313" key="4">
    <source>
        <dbReference type="Proteomes" id="UP000286045"/>
    </source>
</evidence>
<dbReference type="EMBL" id="RYZI01000474">
    <property type="protein sequence ID" value="RWA05138.1"/>
    <property type="molecule type" value="Genomic_DNA"/>
</dbReference>
<dbReference type="InterPro" id="IPR049326">
    <property type="entry name" value="Rhodopsin_dom_fungi"/>
</dbReference>